<dbReference type="Proteomes" id="UP001500185">
    <property type="component" value="Unassembled WGS sequence"/>
</dbReference>
<comment type="caution">
    <text evidence="9">The sequence shown here is derived from an EMBL/GenBank/DDBJ whole genome shotgun (WGS) entry which is preliminary data.</text>
</comment>
<proteinExistence type="inferred from homology"/>
<dbReference type="Pfam" id="PF02652">
    <property type="entry name" value="Lactate_perm"/>
    <property type="match status" value="1"/>
</dbReference>
<evidence type="ECO:0000256" key="8">
    <source>
        <dbReference type="RuleBase" id="RU365092"/>
    </source>
</evidence>
<comment type="function">
    <text evidence="8">Uptake of L-lactate across the membrane. Can also transport D-lactate and glycolate.</text>
</comment>
<reference evidence="9 10" key="1">
    <citation type="journal article" date="2019" name="Int. J. Syst. Evol. Microbiol.">
        <title>The Global Catalogue of Microorganisms (GCM) 10K type strain sequencing project: providing services to taxonomists for standard genome sequencing and annotation.</title>
        <authorList>
            <consortium name="The Broad Institute Genomics Platform"/>
            <consortium name="The Broad Institute Genome Sequencing Center for Infectious Disease"/>
            <person name="Wu L."/>
            <person name="Ma J."/>
        </authorList>
    </citation>
    <scope>NUCLEOTIDE SEQUENCE [LARGE SCALE GENOMIC DNA]</scope>
    <source>
        <strain evidence="9 10">JCM 16231</strain>
    </source>
</reference>
<comment type="subcellular location">
    <subcellularLocation>
        <location evidence="1 8">Cell membrane</location>
        <topology evidence="1 8">Multi-pass membrane protein</topology>
    </subcellularLocation>
</comment>
<evidence type="ECO:0000256" key="3">
    <source>
        <dbReference type="ARBA" id="ARBA00022448"/>
    </source>
</evidence>
<feature type="transmembrane region" description="Helical" evidence="8">
    <location>
        <begin position="20"/>
        <end position="43"/>
    </location>
</feature>
<comment type="caution">
    <text evidence="8">Lacks conserved residue(s) required for the propagation of feature annotation.</text>
</comment>
<keyword evidence="5 8" id="KW-0812">Transmembrane</keyword>
<evidence type="ECO:0000256" key="4">
    <source>
        <dbReference type="ARBA" id="ARBA00022475"/>
    </source>
</evidence>
<keyword evidence="3 8" id="KW-0813">Transport</keyword>
<evidence type="ECO:0000256" key="2">
    <source>
        <dbReference type="ARBA" id="ARBA00010100"/>
    </source>
</evidence>
<accession>A0ABN1K5H2</accession>
<comment type="similarity">
    <text evidence="2 8">Belongs to the lactate permease family.</text>
</comment>
<dbReference type="PANTHER" id="PTHR30003:SF0">
    <property type="entry name" value="GLYCOLATE PERMEASE GLCA-RELATED"/>
    <property type="match status" value="1"/>
</dbReference>
<evidence type="ECO:0000256" key="5">
    <source>
        <dbReference type="ARBA" id="ARBA00022692"/>
    </source>
</evidence>
<dbReference type="PANTHER" id="PTHR30003">
    <property type="entry name" value="L-LACTATE PERMEASE"/>
    <property type="match status" value="1"/>
</dbReference>
<feature type="transmembrane region" description="Helical" evidence="8">
    <location>
        <begin position="55"/>
        <end position="79"/>
    </location>
</feature>
<dbReference type="InterPro" id="IPR003804">
    <property type="entry name" value="Lactate_perm"/>
</dbReference>
<keyword evidence="4 8" id="KW-1003">Cell membrane</keyword>
<evidence type="ECO:0000256" key="7">
    <source>
        <dbReference type="ARBA" id="ARBA00023136"/>
    </source>
</evidence>
<keyword evidence="7 8" id="KW-0472">Membrane</keyword>
<name>A0ABN1K5H2_9FLAO</name>
<protein>
    <recommendedName>
        <fullName evidence="8">L-lactate permease</fullName>
    </recommendedName>
</protein>
<gene>
    <name evidence="9" type="ORF">GCM10009433_09930</name>
</gene>
<keyword evidence="6 8" id="KW-1133">Transmembrane helix</keyword>
<organism evidence="9 10">
    <name type="scientific">Psychroflexus lacisalsi</name>
    <dbReference type="NCBI Taxonomy" id="503928"/>
    <lineage>
        <taxon>Bacteria</taxon>
        <taxon>Pseudomonadati</taxon>
        <taxon>Bacteroidota</taxon>
        <taxon>Flavobacteriia</taxon>
        <taxon>Flavobacteriales</taxon>
        <taxon>Flavobacteriaceae</taxon>
        <taxon>Psychroflexus</taxon>
    </lineage>
</organism>
<dbReference type="EMBL" id="BAAAGG010000005">
    <property type="protein sequence ID" value="GAA0755426.1"/>
    <property type="molecule type" value="Genomic_DNA"/>
</dbReference>
<evidence type="ECO:0000256" key="6">
    <source>
        <dbReference type="ARBA" id="ARBA00022989"/>
    </source>
</evidence>
<evidence type="ECO:0000313" key="10">
    <source>
        <dbReference type="Proteomes" id="UP001500185"/>
    </source>
</evidence>
<evidence type="ECO:0000256" key="1">
    <source>
        <dbReference type="ARBA" id="ARBA00004651"/>
    </source>
</evidence>
<keyword evidence="10" id="KW-1185">Reference proteome</keyword>
<sequence length="108" mass="10976">MATINNGFKGITTDRRVQAIIICSMFGGFIEGAAGFVTPAALAGPLLVGLGFPPLAAALVVLIFNTVPVPFGAVGTPFFGGMSTLEANTEAPGVDPETFMMALTKSIA</sequence>
<evidence type="ECO:0000313" key="9">
    <source>
        <dbReference type="EMBL" id="GAA0755426.1"/>
    </source>
</evidence>